<keyword evidence="4" id="KW-1185">Reference proteome</keyword>
<feature type="region of interest" description="Disordered" evidence="1">
    <location>
        <begin position="124"/>
        <end position="150"/>
    </location>
</feature>
<feature type="region of interest" description="Disordered" evidence="1">
    <location>
        <begin position="77"/>
        <end position="100"/>
    </location>
</feature>
<comment type="caution">
    <text evidence="3">The sequence shown here is derived from an EMBL/GenBank/DDBJ whole genome shotgun (WGS) entry which is preliminary data.</text>
</comment>
<dbReference type="GeneID" id="38116653"/>
<dbReference type="InterPro" id="IPR045518">
    <property type="entry name" value="2EXR"/>
</dbReference>
<proteinExistence type="predicted"/>
<dbReference type="PANTHER" id="PTHR35910">
    <property type="entry name" value="2EXR DOMAIN-CONTAINING PROTEIN"/>
    <property type="match status" value="1"/>
</dbReference>
<dbReference type="PANTHER" id="PTHR35910:SF1">
    <property type="entry name" value="2EXR DOMAIN-CONTAINING PROTEIN"/>
    <property type="match status" value="1"/>
</dbReference>
<evidence type="ECO:0000256" key="1">
    <source>
        <dbReference type="SAM" id="MobiDB-lite"/>
    </source>
</evidence>
<name>A0A3D8RR68_9EURO</name>
<protein>
    <recommendedName>
        <fullName evidence="2">2EXR domain-containing protein</fullName>
    </recommendedName>
</protein>
<evidence type="ECO:0000313" key="3">
    <source>
        <dbReference type="EMBL" id="RDW76291.1"/>
    </source>
</evidence>
<dbReference type="RefSeq" id="XP_026602603.1">
    <property type="nucleotide sequence ID" value="XM_026748299.1"/>
</dbReference>
<dbReference type="EMBL" id="PVWQ01000007">
    <property type="protein sequence ID" value="RDW76291.1"/>
    <property type="molecule type" value="Genomic_DNA"/>
</dbReference>
<feature type="compositionally biased region" description="Polar residues" evidence="1">
    <location>
        <begin position="140"/>
        <end position="149"/>
    </location>
</feature>
<organism evidence="3 4">
    <name type="scientific">Aspergillus mulundensis</name>
    <dbReference type="NCBI Taxonomy" id="1810919"/>
    <lineage>
        <taxon>Eukaryota</taxon>
        <taxon>Fungi</taxon>
        <taxon>Dikarya</taxon>
        <taxon>Ascomycota</taxon>
        <taxon>Pezizomycotina</taxon>
        <taxon>Eurotiomycetes</taxon>
        <taxon>Eurotiomycetidae</taxon>
        <taxon>Eurotiales</taxon>
        <taxon>Aspergillaceae</taxon>
        <taxon>Aspergillus</taxon>
        <taxon>Aspergillus subgen. Nidulantes</taxon>
    </lineage>
</organism>
<gene>
    <name evidence="3" type="ORF">DSM5745_06283</name>
</gene>
<evidence type="ECO:0000259" key="2">
    <source>
        <dbReference type="Pfam" id="PF20150"/>
    </source>
</evidence>
<feature type="compositionally biased region" description="Polar residues" evidence="1">
    <location>
        <begin position="77"/>
        <end position="87"/>
    </location>
</feature>
<dbReference type="Proteomes" id="UP000256690">
    <property type="component" value="Unassembled WGS sequence"/>
</dbReference>
<sequence>MNLQGFPRFYDLPAELRIQIWREACPTPGIHAFDVCIPSPQTGLRIFQARAEVKGEDVHMQFEPPTSVFLDQVVVPQTKNKPVPQSDSNKRDQSTCRNANTKCSLTSDPSAYLLTDSIAQSCPEASSSFNPPASSNRSSTTNTKINTVNLPIRGPKGKQIHYNNLTDTLHLRFGPSVLANTPFDPWFLNPYDGSEDAYIRVFKGSLSDILLYPWSTELTGTLQSARRIAIDIADLQMEMAPTHAFALEAIYQEVECLVARFAKGLEVLYAVDYCMGQCRRCETAGVKVRGDLTRKLDYIAGEREPDVIYGNGATYSEVYDLEALGWSEETPAFIVLKMFAEAIGKQQREEGKGEVCFQGVRVLACRQSEI</sequence>
<reference evidence="3 4" key="1">
    <citation type="journal article" date="2018" name="IMA Fungus">
        <title>IMA Genome-F 9: Draft genome sequence of Annulohypoxylon stygium, Aspergillus mulundensis, Berkeleyomyces basicola (syn. Thielaviopsis basicola), Ceratocystis smalleyi, two Cercospora beticola strains, Coleophoma cylindrospora, Fusarium fracticaudum, Phialophora cf. hyalina, and Morchella septimelata.</title>
        <authorList>
            <person name="Wingfield B.D."/>
            <person name="Bills G.F."/>
            <person name="Dong Y."/>
            <person name="Huang W."/>
            <person name="Nel W.J."/>
            <person name="Swalarsk-Parry B.S."/>
            <person name="Vaghefi N."/>
            <person name="Wilken P.M."/>
            <person name="An Z."/>
            <person name="de Beer Z.W."/>
            <person name="De Vos L."/>
            <person name="Chen L."/>
            <person name="Duong T.A."/>
            <person name="Gao Y."/>
            <person name="Hammerbacher A."/>
            <person name="Kikkert J.R."/>
            <person name="Li Y."/>
            <person name="Li H."/>
            <person name="Li K."/>
            <person name="Li Q."/>
            <person name="Liu X."/>
            <person name="Ma X."/>
            <person name="Naidoo K."/>
            <person name="Pethybridge S.J."/>
            <person name="Sun J."/>
            <person name="Steenkamp E.T."/>
            <person name="van der Nest M.A."/>
            <person name="van Wyk S."/>
            <person name="Wingfield M.J."/>
            <person name="Xiong C."/>
            <person name="Yue Q."/>
            <person name="Zhang X."/>
        </authorList>
    </citation>
    <scope>NUCLEOTIDE SEQUENCE [LARGE SCALE GENOMIC DNA]</scope>
    <source>
        <strain evidence="3 4">DSM 5745</strain>
    </source>
</reference>
<accession>A0A3D8RR68</accession>
<feature type="compositionally biased region" description="Low complexity" evidence="1">
    <location>
        <begin position="125"/>
        <end position="139"/>
    </location>
</feature>
<evidence type="ECO:0000313" key="4">
    <source>
        <dbReference type="Proteomes" id="UP000256690"/>
    </source>
</evidence>
<dbReference type="AlphaFoldDB" id="A0A3D8RR68"/>
<dbReference type="Pfam" id="PF20150">
    <property type="entry name" value="2EXR"/>
    <property type="match status" value="1"/>
</dbReference>
<feature type="domain" description="2EXR" evidence="2">
    <location>
        <begin position="6"/>
        <end position="168"/>
    </location>
</feature>
<dbReference type="OrthoDB" id="5242916at2759"/>